<reference evidence="1" key="1">
    <citation type="submission" date="2014-11" db="EMBL/GenBank/DDBJ databases">
        <authorList>
            <person name="Amaro Gonzalez C."/>
        </authorList>
    </citation>
    <scope>NUCLEOTIDE SEQUENCE</scope>
</reference>
<protein>
    <submittedName>
        <fullName evidence="1">Uncharacterized protein</fullName>
    </submittedName>
</protein>
<dbReference type="EMBL" id="GBXM01092625">
    <property type="protein sequence ID" value="JAH15952.1"/>
    <property type="molecule type" value="Transcribed_RNA"/>
</dbReference>
<accession>A0A0E9QHI1</accession>
<organism evidence="1">
    <name type="scientific">Anguilla anguilla</name>
    <name type="common">European freshwater eel</name>
    <name type="synonym">Muraena anguilla</name>
    <dbReference type="NCBI Taxonomy" id="7936"/>
    <lineage>
        <taxon>Eukaryota</taxon>
        <taxon>Metazoa</taxon>
        <taxon>Chordata</taxon>
        <taxon>Craniata</taxon>
        <taxon>Vertebrata</taxon>
        <taxon>Euteleostomi</taxon>
        <taxon>Actinopterygii</taxon>
        <taxon>Neopterygii</taxon>
        <taxon>Teleostei</taxon>
        <taxon>Anguilliformes</taxon>
        <taxon>Anguillidae</taxon>
        <taxon>Anguilla</taxon>
    </lineage>
</organism>
<proteinExistence type="predicted"/>
<name>A0A0E9QHI1_ANGAN</name>
<evidence type="ECO:0000313" key="1">
    <source>
        <dbReference type="EMBL" id="JAH15952.1"/>
    </source>
</evidence>
<sequence length="27" mass="3292">MGYITNTSVRDDTRNKIYHLKHQIMKK</sequence>
<dbReference type="AlphaFoldDB" id="A0A0E9QHI1"/>
<reference evidence="1" key="2">
    <citation type="journal article" date="2015" name="Fish Shellfish Immunol.">
        <title>Early steps in the European eel (Anguilla anguilla)-Vibrio vulnificus interaction in the gills: Role of the RtxA13 toxin.</title>
        <authorList>
            <person name="Callol A."/>
            <person name="Pajuelo D."/>
            <person name="Ebbesson L."/>
            <person name="Teles M."/>
            <person name="MacKenzie S."/>
            <person name="Amaro C."/>
        </authorList>
    </citation>
    <scope>NUCLEOTIDE SEQUENCE</scope>
</reference>